<proteinExistence type="predicted"/>
<protein>
    <submittedName>
        <fullName evidence="2">Oxygen-independent coproporphyrinogen-3 oxidase</fullName>
    </submittedName>
</protein>
<gene>
    <name evidence="2" type="ORF">SAMN02745247_02595</name>
</gene>
<dbReference type="RefSeq" id="WP_072704902.1">
    <property type="nucleotide sequence ID" value="NZ_FRDH01000012.1"/>
</dbReference>
<evidence type="ECO:0000313" key="2">
    <source>
        <dbReference type="EMBL" id="SHN63128.1"/>
    </source>
</evidence>
<dbReference type="PANTHER" id="PTHR13932:SF1">
    <property type="entry name" value="OXYGEN-INDEPENDENT COPROPORPHYRINOGEN-III OXIDASE-LIKE PROTEIN HEMZ"/>
    <property type="match status" value="1"/>
</dbReference>
<dbReference type="SFLD" id="SFLDG01065">
    <property type="entry name" value="anaerobic_coproporphyrinogen-I"/>
    <property type="match status" value="1"/>
</dbReference>
<dbReference type="PANTHER" id="PTHR13932">
    <property type="entry name" value="COPROPORPHYRINIGEN III OXIDASE"/>
    <property type="match status" value="1"/>
</dbReference>
<dbReference type="AlphaFoldDB" id="A0A1M7SXK5"/>
<dbReference type="SFLD" id="SFLDF00310">
    <property type="entry name" value="oxygen-independent_coproporphy"/>
    <property type="match status" value="1"/>
</dbReference>
<sequence length="471" mass="53479">MQVIYTGTDKYSYDIHSLYKAFYPEEEIRVFPGNKGDFPEKEKDISDKDEISFIDVEKTKNELKKSIYEDLSNKTGKKLPWGNLTGIRPTRIVMNLMEEGKSDEEIVEYMKNVYCVSDEKIALSLSIAHREKEILKNIDYKNGYSLYIGIPFCPTTCLYCSFTSYPIGAFSGIVDDYLGCIEKEIDYVAENFKGKTLDTIYIGGGTPTTLEPHQIRRLLGYVKEKLDTSKVKELTVESGRPDSITRDKLIAMKEMGVTRISVNPQTMKDETLRLIGRRHNVAQLIDAFKMAREEGFDNINMDIILGLPGEDAGDVAYTMSEIEKLSPDDLTVHSLAIKRGSKLAEIIHEKAMRGEISENVLDSINNTEEMMKIASDGALKMGLSPYYLYRQKNISGNFENTGYAREGKAGIYNILINEEVQSIVALGAGTVTKRVYGYGGRIERCDNVKDVRLYMDQIDEMIDRKRKLFYD</sequence>
<dbReference type="SMART" id="SM00729">
    <property type="entry name" value="Elp3"/>
    <property type="match status" value="1"/>
</dbReference>
<dbReference type="Pfam" id="PF04055">
    <property type="entry name" value="Radical_SAM"/>
    <property type="match status" value="1"/>
</dbReference>
<feature type="domain" description="Radical SAM core" evidence="1">
    <location>
        <begin position="138"/>
        <end position="380"/>
    </location>
</feature>
<dbReference type="InterPro" id="IPR058240">
    <property type="entry name" value="rSAM_sf"/>
</dbReference>
<dbReference type="Proteomes" id="UP000184097">
    <property type="component" value="Unassembled WGS sequence"/>
</dbReference>
<dbReference type="GO" id="GO:0003824">
    <property type="term" value="F:catalytic activity"/>
    <property type="evidence" value="ECO:0007669"/>
    <property type="project" value="InterPro"/>
</dbReference>
<dbReference type="SUPFAM" id="SSF102114">
    <property type="entry name" value="Radical SAM enzymes"/>
    <property type="match status" value="1"/>
</dbReference>
<dbReference type="InterPro" id="IPR023404">
    <property type="entry name" value="rSAM_horseshoe"/>
</dbReference>
<dbReference type="InterPro" id="IPR023995">
    <property type="entry name" value="HemZ"/>
</dbReference>
<dbReference type="PROSITE" id="PS51918">
    <property type="entry name" value="RADICAL_SAM"/>
    <property type="match status" value="1"/>
</dbReference>
<organism evidence="2 3">
    <name type="scientific">Butyrivibrio hungatei DSM 14810</name>
    <dbReference type="NCBI Taxonomy" id="1121132"/>
    <lineage>
        <taxon>Bacteria</taxon>
        <taxon>Bacillati</taxon>
        <taxon>Bacillota</taxon>
        <taxon>Clostridia</taxon>
        <taxon>Lachnospirales</taxon>
        <taxon>Lachnospiraceae</taxon>
        <taxon>Butyrivibrio</taxon>
    </lineage>
</organism>
<dbReference type="SFLD" id="SFLDS00029">
    <property type="entry name" value="Radical_SAM"/>
    <property type="match status" value="1"/>
</dbReference>
<dbReference type="InterPro" id="IPR007197">
    <property type="entry name" value="rSAM"/>
</dbReference>
<evidence type="ECO:0000259" key="1">
    <source>
        <dbReference type="PROSITE" id="PS51918"/>
    </source>
</evidence>
<dbReference type="InterPro" id="IPR006638">
    <property type="entry name" value="Elp3/MiaA/NifB-like_rSAM"/>
</dbReference>
<name>A0A1M7SXK5_9FIRM</name>
<dbReference type="GO" id="GO:0051539">
    <property type="term" value="F:4 iron, 4 sulfur cluster binding"/>
    <property type="evidence" value="ECO:0007669"/>
    <property type="project" value="TreeGrafter"/>
</dbReference>
<dbReference type="GO" id="GO:0006779">
    <property type="term" value="P:porphyrin-containing compound biosynthetic process"/>
    <property type="evidence" value="ECO:0007669"/>
    <property type="project" value="TreeGrafter"/>
</dbReference>
<dbReference type="InterPro" id="IPR034505">
    <property type="entry name" value="Coproporphyrinogen-III_oxidase"/>
</dbReference>
<reference evidence="2 3" key="1">
    <citation type="submission" date="2016-12" db="EMBL/GenBank/DDBJ databases">
        <authorList>
            <person name="Song W.-J."/>
            <person name="Kurnit D.M."/>
        </authorList>
    </citation>
    <scope>NUCLEOTIDE SEQUENCE [LARGE SCALE GENOMIC DNA]</scope>
    <source>
        <strain evidence="2 3">DSM 14810</strain>
    </source>
</reference>
<evidence type="ECO:0000313" key="3">
    <source>
        <dbReference type="Proteomes" id="UP000184097"/>
    </source>
</evidence>
<dbReference type="CDD" id="cd01335">
    <property type="entry name" value="Radical_SAM"/>
    <property type="match status" value="1"/>
</dbReference>
<dbReference type="Gene3D" id="3.80.30.20">
    <property type="entry name" value="tm_1862 like domain"/>
    <property type="match status" value="1"/>
</dbReference>
<accession>A0A1M7SXK5</accession>
<dbReference type="NCBIfam" id="TIGR03994">
    <property type="entry name" value="rSAM_HemZ"/>
    <property type="match status" value="1"/>
</dbReference>
<dbReference type="EMBL" id="FRDH01000012">
    <property type="protein sequence ID" value="SHN63128.1"/>
    <property type="molecule type" value="Genomic_DNA"/>
</dbReference>
<dbReference type="GO" id="GO:0005737">
    <property type="term" value="C:cytoplasm"/>
    <property type="evidence" value="ECO:0007669"/>
    <property type="project" value="TreeGrafter"/>
</dbReference>